<dbReference type="InterPro" id="IPR036928">
    <property type="entry name" value="AS_sf"/>
</dbReference>
<accession>A0A0D8HMG7</accession>
<dbReference type="OrthoDB" id="9811471at2"/>
<comment type="caution">
    <text evidence="2">The sequence shown here is derived from an EMBL/GenBank/DDBJ whole genome shotgun (WGS) entry which is preliminary data.</text>
</comment>
<feature type="domain" description="Amidase" evidence="1">
    <location>
        <begin position="55"/>
        <end position="467"/>
    </location>
</feature>
<dbReference type="InterPro" id="IPR023631">
    <property type="entry name" value="Amidase_dom"/>
</dbReference>
<dbReference type="PANTHER" id="PTHR42678:SF34">
    <property type="entry name" value="OS04G0183300 PROTEIN"/>
    <property type="match status" value="1"/>
</dbReference>
<name>A0A0D8HMG7_9ACTN</name>
<evidence type="ECO:0000313" key="3">
    <source>
        <dbReference type="Proteomes" id="UP000032360"/>
    </source>
</evidence>
<evidence type="ECO:0000313" key="2">
    <source>
        <dbReference type="EMBL" id="KJF18286.1"/>
    </source>
</evidence>
<dbReference type="PANTHER" id="PTHR42678">
    <property type="entry name" value="AMIDASE"/>
    <property type="match status" value="1"/>
</dbReference>
<keyword evidence="2" id="KW-0436">Ligase</keyword>
<dbReference type="RefSeq" id="WP_052604585.1">
    <property type="nucleotide sequence ID" value="NZ_JXYS01000019.1"/>
</dbReference>
<keyword evidence="2" id="KW-0808">Transferase</keyword>
<dbReference type="AlphaFoldDB" id="A0A0D8HMG7"/>
<dbReference type="GO" id="GO:0016740">
    <property type="term" value="F:transferase activity"/>
    <property type="evidence" value="ECO:0007669"/>
    <property type="project" value="UniProtKB-KW"/>
</dbReference>
<dbReference type="GO" id="GO:0050567">
    <property type="term" value="F:glutaminyl-tRNA synthase (glutamine-hydrolyzing) activity"/>
    <property type="evidence" value="ECO:0007669"/>
    <property type="project" value="UniProtKB-EC"/>
</dbReference>
<dbReference type="Gene3D" id="3.90.1300.10">
    <property type="entry name" value="Amidase signature (AS) domain"/>
    <property type="match status" value="1"/>
</dbReference>
<dbReference type="Pfam" id="PF01425">
    <property type="entry name" value="Amidase"/>
    <property type="match status" value="1"/>
</dbReference>
<proteinExistence type="predicted"/>
<dbReference type="EC" id="6.3.5.7" evidence="2"/>
<sequence length="491" mass="52300">MESRFEISSASVAEIRRSIEAKVISYDEALSTAFDRMGQLDKEGPKLNALLSLVEVDEVHLQQERSKPLSGIAFLAKDNIDTQDLPTTAGSLAFEGLPASSDAPIITLMRSLGATLIGKTNLSEWSNFRGIYSASGWSGVGGQTRNPHRLDRSPGGSSSGSAVAVAAGYVPIALGTETDGSIICPASVNGVVGFKPTHGILPTEGVVPISRTQDTLGIFARSVLDVEIVYSALIDKLGKGALFGEGSASTNLSARPQPTPFRIGVPRAGFFGYSPKSDLVFEDVLIALGEAGILVIDDIATRAGSDLSFNIGHELLVLRWEMKQELGKYLSARGVEGRSSLEEIVDFNRDNSSREMSFFGQEHFLAACEMDDSYRSDYEVARSTNLGHTRGEIRKTLINGDVDFLLVPSMGPAWLIDHICGDVIAGSGYSLAAIAGLPSINIPIGDVFGLPVGMTLFGDAYSDLHLLRVASRIQEILSLKLLPGFSTSSGL</sequence>
<gene>
    <name evidence="2" type="primary">gatA1</name>
    <name evidence="2" type="ORF">AXFE_08210</name>
</gene>
<protein>
    <submittedName>
        <fullName evidence="2">Glutamyl-tRNA(Gln) amidotransferase subunit A</fullName>
        <ecNumber evidence="2">6.3.5.7</ecNumber>
    </submittedName>
</protein>
<dbReference type="STRING" id="1280514.AXFE_08210"/>
<keyword evidence="3" id="KW-1185">Reference proteome</keyword>
<organism evidence="2 3">
    <name type="scientific">Acidithrix ferrooxidans</name>
    <dbReference type="NCBI Taxonomy" id="1280514"/>
    <lineage>
        <taxon>Bacteria</taxon>
        <taxon>Bacillati</taxon>
        <taxon>Actinomycetota</taxon>
        <taxon>Acidimicrobiia</taxon>
        <taxon>Acidimicrobiales</taxon>
        <taxon>Acidimicrobiaceae</taxon>
        <taxon>Acidithrix</taxon>
    </lineage>
</organism>
<dbReference type="SUPFAM" id="SSF75304">
    <property type="entry name" value="Amidase signature (AS) enzymes"/>
    <property type="match status" value="1"/>
</dbReference>
<dbReference type="Proteomes" id="UP000032360">
    <property type="component" value="Unassembled WGS sequence"/>
</dbReference>
<evidence type="ECO:0000259" key="1">
    <source>
        <dbReference type="Pfam" id="PF01425"/>
    </source>
</evidence>
<dbReference type="EMBL" id="JXYS01000019">
    <property type="protein sequence ID" value="KJF18286.1"/>
    <property type="molecule type" value="Genomic_DNA"/>
</dbReference>
<reference evidence="2 3" key="1">
    <citation type="submission" date="2015-01" db="EMBL/GenBank/DDBJ databases">
        <title>Draft genome of the acidophilic iron oxidizer Acidithrix ferrooxidans strain Py-F3.</title>
        <authorList>
            <person name="Poehlein A."/>
            <person name="Eisen S."/>
            <person name="Schloemann M."/>
            <person name="Johnson B.D."/>
            <person name="Daniel R."/>
            <person name="Muehling M."/>
        </authorList>
    </citation>
    <scope>NUCLEOTIDE SEQUENCE [LARGE SCALE GENOMIC DNA]</scope>
    <source>
        <strain evidence="2 3">Py-F3</strain>
    </source>
</reference>